<comment type="caution">
    <text evidence="1">The sequence shown here is derived from an EMBL/GenBank/DDBJ whole genome shotgun (WGS) entry which is preliminary data.</text>
</comment>
<dbReference type="Proteomes" id="UP001499930">
    <property type="component" value="Unassembled WGS sequence"/>
</dbReference>
<proteinExistence type="predicted"/>
<gene>
    <name evidence="1" type="ORF">GCM10017559_20720</name>
</gene>
<organism evidence="1 2">
    <name type="scientific">Streptosporangium longisporum</name>
    <dbReference type="NCBI Taxonomy" id="46187"/>
    <lineage>
        <taxon>Bacteria</taxon>
        <taxon>Bacillati</taxon>
        <taxon>Actinomycetota</taxon>
        <taxon>Actinomycetes</taxon>
        <taxon>Streptosporangiales</taxon>
        <taxon>Streptosporangiaceae</taxon>
        <taxon>Streptosporangium</taxon>
    </lineage>
</organism>
<protein>
    <submittedName>
        <fullName evidence="1">Uncharacterized protein</fullName>
    </submittedName>
</protein>
<keyword evidence="2" id="KW-1185">Reference proteome</keyword>
<evidence type="ECO:0000313" key="1">
    <source>
        <dbReference type="EMBL" id="GAA2999764.1"/>
    </source>
</evidence>
<evidence type="ECO:0000313" key="2">
    <source>
        <dbReference type="Proteomes" id="UP001499930"/>
    </source>
</evidence>
<accession>A0ABP6KC22</accession>
<name>A0ABP6KC22_9ACTN</name>
<sequence length="89" mass="9346">MNTVDLLRTGRLWRAAEVLTRPSPVPAGPGVYGWRFDAGRRAGKLVADVLWKQRSPEFGGEDATAVAAVVAVQEVSEGIGAFVIAGVGP</sequence>
<dbReference type="EMBL" id="BAAAWD010000006">
    <property type="protein sequence ID" value="GAA2999764.1"/>
    <property type="molecule type" value="Genomic_DNA"/>
</dbReference>
<reference evidence="2" key="1">
    <citation type="journal article" date="2019" name="Int. J. Syst. Evol. Microbiol.">
        <title>The Global Catalogue of Microorganisms (GCM) 10K type strain sequencing project: providing services to taxonomists for standard genome sequencing and annotation.</title>
        <authorList>
            <consortium name="The Broad Institute Genomics Platform"/>
            <consortium name="The Broad Institute Genome Sequencing Center for Infectious Disease"/>
            <person name="Wu L."/>
            <person name="Ma J."/>
        </authorList>
    </citation>
    <scope>NUCLEOTIDE SEQUENCE [LARGE SCALE GENOMIC DNA]</scope>
    <source>
        <strain evidence="2">JCM 3106</strain>
    </source>
</reference>